<feature type="domain" description="FMN hydroxy acid dehydrogenase" evidence="16">
    <location>
        <begin position="2"/>
        <end position="367"/>
    </location>
</feature>
<keyword evidence="18" id="KW-1185">Reference proteome</keyword>
<dbReference type="InterPro" id="IPR012133">
    <property type="entry name" value="Alpha-hydoxy_acid_DH_FMN"/>
</dbReference>
<comment type="catalytic activity">
    <reaction evidence="1">
        <text>a (2S)-2-hydroxycarboxylate + O2 = a 2-oxocarboxylate + H2O2</text>
        <dbReference type="Rhea" id="RHEA:16789"/>
        <dbReference type="ChEBI" id="CHEBI:15379"/>
        <dbReference type="ChEBI" id="CHEBI:16240"/>
        <dbReference type="ChEBI" id="CHEBI:35179"/>
        <dbReference type="ChEBI" id="CHEBI:58123"/>
        <dbReference type="EC" id="1.1.3.15"/>
    </reaction>
</comment>
<dbReference type="InterPro" id="IPR037396">
    <property type="entry name" value="FMN_HAD"/>
</dbReference>
<feature type="active site" description="Proton acceptor" evidence="14">
    <location>
        <position position="263"/>
    </location>
</feature>
<feature type="binding site" evidence="15">
    <location>
        <position position="239"/>
    </location>
    <ligand>
        <name>FMN</name>
        <dbReference type="ChEBI" id="CHEBI:58210"/>
    </ligand>
</feature>
<dbReference type="GO" id="GO:0010181">
    <property type="term" value="F:FMN binding"/>
    <property type="evidence" value="ECO:0007669"/>
    <property type="project" value="InterPro"/>
</dbReference>
<feature type="binding site" evidence="15">
    <location>
        <position position="134"/>
    </location>
    <ligand>
        <name>glyoxylate</name>
        <dbReference type="ChEBI" id="CHEBI:36655"/>
    </ligand>
</feature>
<comment type="catalytic activity">
    <reaction evidence="11">
        <text>2-hydroxyoctadecanoate + O2 = 2-oxooctadecanoate + H2O2</text>
        <dbReference type="Rhea" id="RHEA:68964"/>
        <dbReference type="ChEBI" id="CHEBI:15379"/>
        <dbReference type="ChEBI" id="CHEBI:16240"/>
        <dbReference type="ChEBI" id="CHEBI:17162"/>
        <dbReference type="ChEBI" id="CHEBI:76724"/>
    </reaction>
</comment>
<name>A0A1X9MB20_9BACI</name>
<sequence>MSGNIHFRSPEEWERVAKDYLDKGAFEYIQSGAGAEETLLANVRSLKKWTIVPRVLRDVSAIDVTQRIVGVKAPVPFALAPVGFQTIVHPQGELASARAAAAHNVPFIVSTVSSYSLEEIAEVMGDSPRFFQLYWPSDDEIALSFVRRAEENGYSAIFVTVDTPMLGWREQDKQNQYFPLRNGQGLGNYLADPVFLQKATVTKTEDAIKEVASRLFNATLTWEHLKWLRAQTKLPIVVKGIVHPEDAKLAVEYGADAIVVSNHGGRQLDGSISSIDALPAIVEDVKGEVEILFDGGIRRGTDVIKALALGADSILLGRLFVYGLANGQAGVEKVITQLKEEVEIALALTGETKIRSLQSGVVRKVTN</sequence>
<dbReference type="InterPro" id="IPR000262">
    <property type="entry name" value="FMN-dep_DH"/>
</dbReference>
<evidence type="ECO:0000256" key="1">
    <source>
        <dbReference type="ARBA" id="ARBA00000616"/>
    </source>
</evidence>
<dbReference type="AlphaFoldDB" id="A0A1X9MB20"/>
<reference evidence="17 18" key="1">
    <citation type="submission" date="2017-04" db="EMBL/GenBank/DDBJ databases">
        <title>Bacillus krulwichiae AM31D Genome sequencing and assembly.</title>
        <authorList>
            <person name="Krulwich T.A."/>
            <person name="Anastor L."/>
            <person name="Ehrlich R."/>
            <person name="Ehrlich G.D."/>
            <person name="Janto B."/>
        </authorList>
    </citation>
    <scope>NUCLEOTIDE SEQUENCE [LARGE SCALE GENOMIC DNA]</scope>
    <source>
        <strain evidence="17 18">AM31D</strain>
    </source>
</reference>
<evidence type="ECO:0000256" key="15">
    <source>
        <dbReference type="PIRSR" id="PIRSR000138-2"/>
    </source>
</evidence>
<dbReference type="InterPro" id="IPR013785">
    <property type="entry name" value="Aldolase_TIM"/>
</dbReference>
<evidence type="ECO:0000256" key="10">
    <source>
        <dbReference type="ARBA" id="ARBA00050549"/>
    </source>
</evidence>
<dbReference type="PANTHER" id="PTHR10578:SF143">
    <property type="entry name" value="FMN-DEPENDENT ALPHA-HYDROXY ACID DEHYDROGENASE PB1A11.03"/>
    <property type="match status" value="1"/>
</dbReference>
<feature type="binding site" evidence="15">
    <location>
        <position position="169"/>
    </location>
    <ligand>
        <name>glyoxylate</name>
        <dbReference type="ChEBI" id="CHEBI:36655"/>
    </ligand>
</feature>
<dbReference type="Gene3D" id="3.20.20.70">
    <property type="entry name" value="Aldolase class I"/>
    <property type="match status" value="1"/>
</dbReference>
<feature type="binding site" evidence="15">
    <location>
        <position position="28"/>
    </location>
    <ligand>
        <name>glyoxylate</name>
        <dbReference type="ChEBI" id="CHEBI:36655"/>
    </ligand>
</feature>
<feature type="binding site" evidence="15">
    <location>
        <position position="110"/>
    </location>
    <ligand>
        <name>FMN</name>
        <dbReference type="ChEBI" id="CHEBI:58210"/>
    </ligand>
</feature>
<comment type="similarity">
    <text evidence="7">Belongs to the FMN-dependent alpha-hydroxy acid dehydrogenase family.</text>
</comment>
<comment type="catalytic activity">
    <reaction evidence="12">
        <text>2-hydroxyoctanoate + O2 = 2-oxooctanoate + H2O2</text>
        <dbReference type="Rhea" id="RHEA:67940"/>
        <dbReference type="ChEBI" id="CHEBI:15379"/>
        <dbReference type="ChEBI" id="CHEBI:16240"/>
        <dbReference type="ChEBI" id="CHEBI:133514"/>
        <dbReference type="ChEBI" id="CHEBI:176689"/>
    </reaction>
</comment>
<dbReference type="Proteomes" id="UP000193006">
    <property type="component" value="Chromosome"/>
</dbReference>
<dbReference type="SUPFAM" id="SSF51395">
    <property type="entry name" value="FMN-linked oxidoreductases"/>
    <property type="match status" value="1"/>
</dbReference>
<comment type="catalytic activity">
    <reaction evidence="9">
        <text>(S)-lactate + O2 = pyruvate + H2O2</text>
        <dbReference type="Rhea" id="RHEA:55868"/>
        <dbReference type="ChEBI" id="CHEBI:15361"/>
        <dbReference type="ChEBI" id="CHEBI:15379"/>
        <dbReference type="ChEBI" id="CHEBI:16240"/>
        <dbReference type="ChEBI" id="CHEBI:16651"/>
    </reaction>
    <physiologicalReaction direction="left-to-right" evidence="9">
        <dbReference type="Rhea" id="RHEA:55869"/>
    </physiologicalReaction>
</comment>
<dbReference type="PROSITE" id="PS51349">
    <property type="entry name" value="FMN_HYDROXY_ACID_DH_2"/>
    <property type="match status" value="1"/>
</dbReference>
<evidence type="ECO:0000259" key="16">
    <source>
        <dbReference type="PROSITE" id="PS51349"/>
    </source>
</evidence>
<keyword evidence="4 15" id="KW-0285">Flavoprotein</keyword>
<keyword evidence="6 17" id="KW-0560">Oxidoreductase</keyword>
<evidence type="ECO:0000256" key="12">
    <source>
        <dbReference type="ARBA" id="ARBA00052949"/>
    </source>
</evidence>
<evidence type="ECO:0000256" key="7">
    <source>
        <dbReference type="ARBA" id="ARBA00024042"/>
    </source>
</evidence>
<dbReference type="GO" id="GO:0003973">
    <property type="term" value="F:(S)-2-hydroxy-acid oxidase activity"/>
    <property type="evidence" value="ECO:0007669"/>
    <property type="project" value="UniProtKB-EC"/>
</dbReference>
<evidence type="ECO:0000256" key="11">
    <source>
        <dbReference type="ARBA" id="ARBA00050773"/>
    </source>
</evidence>
<dbReference type="InterPro" id="IPR008259">
    <property type="entry name" value="FMN_hydac_DH_AS"/>
</dbReference>
<evidence type="ECO:0000256" key="3">
    <source>
        <dbReference type="ARBA" id="ARBA00013087"/>
    </source>
</evidence>
<comment type="catalytic activity">
    <reaction evidence="10">
        <text>mandelate + O2 = phenylglyoxylate + H2O2</text>
        <dbReference type="Rhea" id="RHEA:68968"/>
        <dbReference type="ChEBI" id="CHEBI:15379"/>
        <dbReference type="ChEBI" id="CHEBI:16240"/>
        <dbReference type="ChEBI" id="CHEBI:25147"/>
        <dbReference type="ChEBI" id="CHEBI:36656"/>
    </reaction>
</comment>
<evidence type="ECO:0000256" key="8">
    <source>
        <dbReference type="ARBA" id="ARBA00029513"/>
    </source>
</evidence>
<dbReference type="FunFam" id="3.20.20.70:FF:000029">
    <property type="entry name" value="L-lactate dehydrogenase"/>
    <property type="match status" value="1"/>
</dbReference>
<feature type="binding site" evidence="15">
    <location>
        <begin position="317"/>
        <end position="318"/>
    </location>
    <ligand>
        <name>FMN</name>
        <dbReference type="ChEBI" id="CHEBI:58210"/>
    </ligand>
</feature>
<dbReference type="PROSITE" id="PS00557">
    <property type="entry name" value="FMN_HYDROXY_ACID_DH_1"/>
    <property type="match status" value="1"/>
</dbReference>
<gene>
    <name evidence="17" type="ORF">BkAM31D_07910</name>
</gene>
<dbReference type="RefSeq" id="WP_066152558.1">
    <property type="nucleotide sequence ID" value="NZ_CP020814.1"/>
</dbReference>
<evidence type="ECO:0000313" key="17">
    <source>
        <dbReference type="EMBL" id="ARK29790.1"/>
    </source>
</evidence>
<evidence type="ECO:0000256" key="14">
    <source>
        <dbReference type="PIRSR" id="PIRSR000138-1"/>
    </source>
</evidence>
<organism evidence="17 18">
    <name type="scientific">Halalkalibacter krulwichiae</name>
    <dbReference type="NCBI Taxonomy" id="199441"/>
    <lineage>
        <taxon>Bacteria</taxon>
        <taxon>Bacillati</taxon>
        <taxon>Bacillota</taxon>
        <taxon>Bacilli</taxon>
        <taxon>Bacillales</taxon>
        <taxon>Bacillaceae</taxon>
        <taxon>Halalkalibacter</taxon>
    </lineage>
</organism>
<protein>
    <recommendedName>
        <fullName evidence="8">L-lactate oxidase</fullName>
        <ecNumber evidence="3">1.1.3.15</ecNumber>
    </recommendedName>
    <alternativeName>
        <fullName evidence="13">(S)-2-hydroxy-acid oxidase</fullName>
    </alternativeName>
</protein>
<dbReference type="PANTHER" id="PTHR10578">
    <property type="entry name" value="S -2-HYDROXY-ACID OXIDASE-RELATED"/>
    <property type="match status" value="1"/>
</dbReference>
<evidence type="ECO:0000256" key="13">
    <source>
        <dbReference type="ARBA" id="ARBA00079803"/>
    </source>
</evidence>
<evidence type="ECO:0000256" key="5">
    <source>
        <dbReference type="ARBA" id="ARBA00022643"/>
    </source>
</evidence>
<dbReference type="Pfam" id="PF01070">
    <property type="entry name" value="FMN_dh"/>
    <property type="match status" value="1"/>
</dbReference>
<dbReference type="PIRSF" id="PIRSF000138">
    <property type="entry name" value="Al-hdrx_acd_dh"/>
    <property type="match status" value="1"/>
</dbReference>
<dbReference type="GO" id="GO:0004497">
    <property type="term" value="F:monooxygenase activity"/>
    <property type="evidence" value="ECO:0007669"/>
    <property type="project" value="UniProtKB-KW"/>
</dbReference>
<feature type="binding site" evidence="15">
    <location>
        <position position="132"/>
    </location>
    <ligand>
        <name>glyoxylate</name>
        <dbReference type="ChEBI" id="CHEBI:36655"/>
    </ligand>
</feature>
<keyword evidence="17" id="KW-0503">Monooxygenase</keyword>
<dbReference type="KEGG" id="bkw:BkAM31D_07910"/>
<accession>A0A1X9MB20</accession>
<feature type="binding site" evidence="15">
    <location>
        <position position="261"/>
    </location>
    <ligand>
        <name>FMN</name>
        <dbReference type="ChEBI" id="CHEBI:58210"/>
    </ligand>
</feature>
<evidence type="ECO:0000256" key="4">
    <source>
        <dbReference type="ARBA" id="ARBA00022630"/>
    </source>
</evidence>
<dbReference type="EMBL" id="CP020814">
    <property type="protein sequence ID" value="ARK29790.1"/>
    <property type="molecule type" value="Genomic_DNA"/>
</dbReference>
<dbReference type="EC" id="1.1.3.15" evidence="3"/>
<feature type="binding site" evidence="15">
    <location>
        <position position="160"/>
    </location>
    <ligand>
        <name>FMN</name>
        <dbReference type="ChEBI" id="CHEBI:58210"/>
    </ligand>
</feature>
<keyword evidence="5 15" id="KW-0288">FMN</keyword>
<evidence type="ECO:0000256" key="2">
    <source>
        <dbReference type="ARBA" id="ARBA00001917"/>
    </source>
</evidence>
<evidence type="ECO:0000256" key="9">
    <source>
        <dbReference type="ARBA" id="ARBA00048754"/>
    </source>
</evidence>
<feature type="binding site" evidence="15">
    <location>
        <begin position="294"/>
        <end position="298"/>
    </location>
    <ligand>
        <name>FMN</name>
        <dbReference type="ChEBI" id="CHEBI:58210"/>
    </ligand>
</feature>
<evidence type="ECO:0000313" key="18">
    <source>
        <dbReference type="Proteomes" id="UP000193006"/>
    </source>
</evidence>
<feature type="binding site" evidence="15">
    <location>
        <position position="263"/>
    </location>
    <ligand>
        <name>glyoxylate</name>
        <dbReference type="ChEBI" id="CHEBI:36655"/>
    </ligand>
</feature>
<comment type="cofactor">
    <cofactor evidence="2">
        <name>FMN</name>
        <dbReference type="ChEBI" id="CHEBI:58210"/>
    </cofactor>
</comment>
<proteinExistence type="inferred from homology"/>
<dbReference type="STRING" id="199441.BkAM31D_07910"/>
<evidence type="ECO:0000256" key="6">
    <source>
        <dbReference type="ARBA" id="ARBA00023002"/>
    </source>
</evidence>
<feature type="binding site" evidence="15">
    <location>
        <position position="266"/>
    </location>
    <ligand>
        <name>glyoxylate</name>
        <dbReference type="ChEBI" id="CHEBI:36655"/>
    </ligand>
</feature>
<feature type="binding site" evidence="15">
    <location>
        <begin position="81"/>
        <end position="83"/>
    </location>
    <ligand>
        <name>FMN</name>
        <dbReference type="ChEBI" id="CHEBI:58210"/>
    </ligand>
</feature>